<protein>
    <recommendedName>
        <fullName evidence="8">P-loop containing nucleoside triphosphate hydrolase protein</fullName>
    </recommendedName>
</protein>
<name>A0A9W8MI02_9AGAR</name>
<gene>
    <name evidence="6" type="ORF">H1R20_g5708</name>
</gene>
<dbReference type="AlphaFoldDB" id="A0A9W8MI02"/>
<evidence type="ECO:0000256" key="2">
    <source>
        <dbReference type="ARBA" id="ARBA00022840"/>
    </source>
</evidence>
<dbReference type="Gene3D" id="3.40.50.300">
    <property type="entry name" value="P-loop containing nucleotide triphosphate hydrolases"/>
    <property type="match status" value="2"/>
</dbReference>
<keyword evidence="1" id="KW-0547">Nucleotide-binding</keyword>
<evidence type="ECO:0000313" key="7">
    <source>
        <dbReference type="Proteomes" id="UP001140091"/>
    </source>
</evidence>
<dbReference type="GO" id="GO:0043138">
    <property type="term" value="F:3'-5' DNA helicase activity"/>
    <property type="evidence" value="ECO:0007669"/>
    <property type="project" value="TreeGrafter"/>
</dbReference>
<dbReference type="Pfam" id="PF09369">
    <property type="entry name" value="MZB"/>
    <property type="match status" value="1"/>
</dbReference>
<dbReference type="OrthoDB" id="18781at2759"/>
<dbReference type="EMBL" id="JANBPK010000808">
    <property type="protein sequence ID" value="KAJ2931416.1"/>
    <property type="molecule type" value="Genomic_DNA"/>
</dbReference>
<dbReference type="PROSITE" id="PS51192">
    <property type="entry name" value="HELICASE_ATP_BIND_1"/>
    <property type="match status" value="1"/>
</dbReference>
<evidence type="ECO:0000259" key="4">
    <source>
        <dbReference type="PROSITE" id="PS51192"/>
    </source>
</evidence>
<dbReference type="InterPro" id="IPR055227">
    <property type="entry name" value="HRQ1_WHD"/>
</dbReference>
<feature type="region of interest" description="Disordered" evidence="3">
    <location>
        <begin position="44"/>
        <end position="67"/>
    </location>
</feature>
<dbReference type="CDD" id="cd17923">
    <property type="entry name" value="DEXHc_Hrq1-like"/>
    <property type="match status" value="1"/>
</dbReference>
<dbReference type="GO" id="GO:0003676">
    <property type="term" value="F:nucleic acid binding"/>
    <property type="evidence" value="ECO:0007669"/>
    <property type="project" value="InterPro"/>
</dbReference>
<dbReference type="SMART" id="SM00490">
    <property type="entry name" value="HELICc"/>
    <property type="match status" value="1"/>
</dbReference>
<dbReference type="PANTHER" id="PTHR47957">
    <property type="entry name" value="ATP-DEPENDENT HELICASE HRQ1"/>
    <property type="match status" value="1"/>
</dbReference>
<dbReference type="CDD" id="cd18797">
    <property type="entry name" value="SF2_C_Hrq"/>
    <property type="match status" value="1"/>
</dbReference>
<dbReference type="SUPFAM" id="SSF52540">
    <property type="entry name" value="P-loop containing nucleoside triphosphate hydrolases"/>
    <property type="match status" value="1"/>
</dbReference>
<dbReference type="PANTHER" id="PTHR47957:SF3">
    <property type="entry name" value="ATP-DEPENDENT HELICASE HRQ1"/>
    <property type="match status" value="1"/>
</dbReference>
<dbReference type="PROSITE" id="PS51194">
    <property type="entry name" value="HELICASE_CTER"/>
    <property type="match status" value="1"/>
</dbReference>
<comment type="caution">
    <text evidence="6">The sequence shown here is derived from an EMBL/GenBank/DDBJ whole genome shotgun (WGS) entry which is preliminary data.</text>
</comment>
<dbReference type="GO" id="GO:0005524">
    <property type="term" value="F:ATP binding"/>
    <property type="evidence" value="ECO:0007669"/>
    <property type="project" value="UniProtKB-KW"/>
</dbReference>
<feature type="domain" description="Helicase C-terminal" evidence="5">
    <location>
        <begin position="357"/>
        <end position="511"/>
    </location>
</feature>
<dbReference type="Pfam" id="PF00270">
    <property type="entry name" value="DEAD"/>
    <property type="match status" value="1"/>
</dbReference>
<sequence>MSALQKLIDKRNNACKEALDNLVTQASPGEDPVRLLQDAGRAFIPVDPTHSSEPEAGPSRLVPEPDERPTITAIVEEIMDQPWYKEQIVHRQSFEPKPAQLSTLNPPPSDFVLQALSESRKISTFYSHQSTAIQAIRDGFHVVVSTSTASGKSIIYQVPLLMALERDPGAKAIFVYPTKALAQDQKASLEQLLFSCSGLNHLKVATYDGDTPQEVRSEVRDSASVIFTNFDTIHASILPHEDNWRQFLKQVKLFVVDELHYYTGLFGSHVALILRRFRRVAAAVGSRRIQFVSCTATLANSGPHMQKMFGLHSNDIVVISEDGAPRNQRDFLVWSPPMVDPAQPALGKASSIAEASGLMRFLMKRGIRVILFCKIRKVCELAMKTLKADLSNEGRYDILKRVRPYRGGYSREDRRRIESDAFSGQLLGIVSTNALELGIDIGVLDAVIMLGFPMTIPSFRQQAGRAGRRSKDSLVVLVAESFAVDQYYANHPEELFDGKLDELMVDVDSKVVLEAHLQCAGFEMPISSGDEQWFGPSMHEICEKSLTKDKDGWYHTHTNFLPYPSRHVSIRGAQEEKYLVVEIGQDNGNLKNIEEVEVSRAMFEVYEAGVFLHQGMTFIVKEVDHDNKVAKVVRADVNYITSPRDFTDVNAMQTHRIRRAKTSLAYYGKIHVYVKVFGFFKISNKTILDAVEVDTPAWERYTTGFWLDVPKKTLDLLRSLQVNVAEAIHAAEHAFLIQFPLSEDVKTECKAAEKEYKVTESTRKRPARLIFYDSIGKGGGVSARAFDNVESTLEQALDVVSHCSCEDGCTKCVQSLVCKEANQVSSKIGAMIVLEGLLGRESSHVQEDILIEPYMGPDTIVDAPPVAALEGIEVEES</sequence>
<dbReference type="SMART" id="SM00487">
    <property type="entry name" value="DEXDc"/>
    <property type="match status" value="1"/>
</dbReference>
<accession>A0A9W8MI02</accession>
<evidence type="ECO:0008006" key="8">
    <source>
        <dbReference type="Google" id="ProtNLM"/>
    </source>
</evidence>
<dbReference type="InterPro" id="IPR027417">
    <property type="entry name" value="P-loop_NTPase"/>
</dbReference>
<dbReference type="InterPro" id="IPR014001">
    <property type="entry name" value="Helicase_ATP-bd"/>
</dbReference>
<dbReference type="Pfam" id="PF22982">
    <property type="entry name" value="WHD_HRQ1"/>
    <property type="match status" value="1"/>
</dbReference>
<evidence type="ECO:0000256" key="3">
    <source>
        <dbReference type="SAM" id="MobiDB-lite"/>
    </source>
</evidence>
<proteinExistence type="predicted"/>
<organism evidence="6 7">
    <name type="scientific">Candolleomyces eurysporus</name>
    <dbReference type="NCBI Taxonomy" id="2828524"/>
    <lineage>
        <taxon>Eukaryota</taxon>
        <taxon>Fungi</taxon>
        <taxon>Dikarya</taxon>
        <taxon>Basidiomycota</taxon>
        <taxon>Agaricomycotina</taxon>
        <taxon>Agaricomycetes</taxon>
        <taxon>Agaricomycetidae</taxon>
        <taxon>Agaricales</taxon>
        <taxon>Agaricineae</taxon>
        <taxon>Psathyrellaceae</taxon>
        <taxon>Candolleomyces</taxon>
    </lineage>
</organism>
<evidence type="ECO:0000256" key="1">
    <source>
        <dbReference type="ARBA" id="ARBA00022741"/>
    </source>
</evidence>
<dbReference type="GO" id="GO:0005634">
    <property type="term" value="C:nucleus"/>
    <property type="evidence" value="ECO:0007669"/>
    <property type="project" value="TreeGrafter"/>
</dbReference>
<dbReference type="Pfam" id="PF00271">
    <property type="entry name" value="Helicase_C"/>
    <property type="match status" value="1"/>
</dbReference>
<feature type="non-terminal residue" evidence="6">
    <location>
        <position position="1"/>
    </location>
</feature>
<dbReference type="GO" id="GO:0006289">
    <property type="term" value="P:nucleotide-excision repair"/>
    <property type="evidence" value="ECO:0007669"/>
    <property type="project" value="TreeGrafter"/>
</dbReference>
<keyword evidence="2" id="KW-0067">ATP-binding</keyword>
<feature type="domain" description="Helicase ATP-binding" evidence="4">
    <location>
        <begin position="133"/>
        <end position="316"/>
    </location>
</feature>
<dbReference type="InterPro" id="IPR001650">
    <property type="entry name" value="Helicase_C-like"/>
</dbReference>
<reference evidence="6" key="1">
    <citation type="submission" date="2022-06" db="EMBL/GenBank/DDBJ databases">
        <title>Genome Sequence of Candolleomyces eurysporus.</title>
        <authorList>
            <person name="Buettner E."/>
        </authorList>
    </citation>
    <scope>NUCLEOTIDE SEQUENCE</scope>
    <source>
        <strain evidence="6">VTCC 930004</strain>
    </source>
</reference>
<evidence type="ECO:0000313" key="6">
    <source>
        <dbReference type="EMBL" id="KAJ2931416.1"/>
    </source>
</evidence>
<dbReference type="GO" id="GO:0036297">
    <property type="term" value="P:interstrand cross-link repair"/>
    <property type="evidence" value="ECO:0007669"/>
    <property type="project" value="TreeGrafter"/>
</dbReference>
<evidence type="ECO:0000259" key="5">
    <source>
        <dbReference type="PROSITE" id="PS51194"/>
    </source>
</evidence>
<keyword evidence="7" id="KW-1185">Reference proteome</keyword>
<dbReference type="InterPro" id="IPR011545">
    <property type="entry name" value="DEAD/DEAH_box_helicase_dom"/>
</dbReference>
<dbReference type="InterPro" id="IPR018973">
    <property type="entry name" value="MZB"/>
</dbReference>
<dbReference type="Proteomes" id="UP001140091">
    <property type="component" value="Unassembled WGS sequence"/>
</dbReference>